<evidence type="ECO:0000313" key="1">
    <source>
        <dbReference type="EMBL" id="GIF92131.1"/>
    </source>
</evidence>
<dbReference type="AlphaFoldDB" id="A0A8J3K310"/>
<dbReference type="Proteomes" id="UP000619293">
    <property type="component" value="Unassembled WGS sequence"/>
</dbReference>
<dbReference type="EMBL" id="BONG01000041">
    <property type="protein sequence ID" value="GIF92131.1"/>
    <property type="molecule type" value="Genomic_DNA"/>
</dbReference>
<gene>
    <name evidence="1" type="ORF">Cch02nite_55750</name>
</gene>
<accession>A0A8J3K310</accession>
<evidence type="ECO:0000313" key="2">
    <source>
        <dbReference type="Proteomes" id="UP000619293"/>
    </source>
</evidence>
<protein>
    <submittedName>
        <fullName evidence="1">Uncharacterized protein</fullName>
    </submittedName>
</protein>
<comment type="caution">
    <text evidence="1">The sequence shown here is derived from an EMBL/GenBank/DDBJ whole genome shotgun (WGS) entry which is preliminary data.</text>
</comment>
<reference evidence="1 2" key="1">
    <citation type="submission" date="2021-01" db="EMBL/GenBank/DDBJ databases">
        <title>Whole genome shotgun sequence of Catellatospora chokoriensis NBRC 107358.</title>
        <authorList>
            <person name="Komaki H."/>
            <person name="Tamura T."/>
        </authorList>
    </citation>
    <scope>NUCLEOTIDE SEQUENCE [LARGE SCALE GENOMIC DNA]</scope>
    <source>
        <strain evidence="1 2">NBRC 107358</strain>
    </source>
</reference>
<keyword evidence="2" id="KW-1185">Reference proteome</keyword>
<sequence length="54" mass="5833">MAISAARPPDREAVRTAIADTKPGDVQLLSGPSEFRRDGTQVNPTFLLLLRPVS</sequence>
<organism evidence="1 2">
    <name type="scientific">Catellatospora chokoriensis</name>
    <dbReference type="NCBI Taxonomy" id="310353"/>
    <lineage>
        <taxon>Bacteria</taxon>
        <taxon>Bacillati</taxon>
        <taxon>Actinomycetota</taxon>
        <taxon>Actinomycetes</taxon>
        <taxon>Micromonosporales</taxon>
        <taxon>Micromonosporaceae</taxon>
        <taxon>Catellatospora</taxon>
    </lineage>
</organism>
<proteinExistence type="predicted"/>
<name>A0A8J3K310_9ACTN</name>